<accession>A0ABQ7CK14</accession>
<protein>
    <submittedName>
        <fullName evidence="2">Uncharacterized protein</fullName>
    </submittedName>
</protein>
<organism evidence="2 3">
    <name type="scientific">Brassica cretica</name>
    <name type="common">Mustard</name>
    <dbReference type="NCBI Taxonomy" id="69181"/>
    <lineage>
        <taxon>Eukaryota</taxon>
        <taxon>Viridiplantae</taxon>
        <taxon>Streptophyta</taxon>
        <taxon>Embryophyta</taxon>
        <taxon>Tracheophyta</taxon>
        <taxon>Spermatophyta</taxon>
        <taxon>Magnoliopsida</taxon>
        <taxon>eudicotyledons</taxon>
        <taxon>Gunneridae</taxon>
        <taxon>Pentapetalae</taxon>
        <taxon>rosids</taxon>
        <taxon>malvids</taxon>
        <taxon>Brassicales</taxon>
        <taxon>Brassicaceae</taxon>
        <taxon>Brassiceae</taxon>
        <taxon>Brassica</taxon>
    </lineage>
</organism>
<reference evidence="2 3" key="1">
    <citation type="journal article" date="2020" name="BMC Genomics">
        <title>Intraspecific diversification of the crop wild relative Brassica cretica Lam. using demographic model selection.</title>
        <authorList>
            <person name="Kioukis A."/>
            <person name="Michalopoulou V.A."/>
            <person name="Briers L."/>
            <person name="Pirintsos S."/>
            <person name="Studholme D.J."/>
            <person name="Pavlidis P."/>
            <person name="Sarris P.F."/>
        </authorList>
    </citation>
    <scope>NUCLEOTIDE SEQUENCE [LARGE SCALE GENOMIC DNA]</scope>
    <source>
        <strain evidence="3">cv. PFS-1207/04</strain>
    </source>
</reference>
<feature type="region of interest" description="Disordered" evidence="1">
    <location>
        <begin position="1"/>
        <end position="22"/>
    </location>
</feature>
<name>A0ABQ7CK14_BRACR</name>
<gene>
    <name evidence="2" type="ORF">DY000_02007773</name>
</gene>
<evidence type="ECO:0000256" key="1">
    <source>
        <dbReference type="SAM" id="MobiDB-lite"/>
    </source>
</evidence>
<proteinExistence type="predicted"/>
<dbReference type="EMBL" id="QGKV02000832">
    <property type="protein sequence ID" value="KAF3552173.1"/>
    <property type="molecule type" value="Genomic_DNA"/>
</dbReference>
<dbReference type="Proteomes" id="UP000266723">
    <property type="component" value="Unassembled WGS sequence"/>
</dbReference>
<evidence type="ECO:0000313" key="2">
    <source>
        <dbReference type="EMBL" id="KAF3552173.1"/>
    </source>
</evidence>
<keyword evidence="3" id="KW-1185">Reference proteome</keyword>
<sequence>MLVFEPVDSAESRERDSVADAANEEGQDTLVSSLCLLVGIVDVHHGHELADQLRVENLWVSGQVPHTQLYEQVLEARFDAQSSNHVWIDEPCRLDGDLQPLIVEYAVIVVPRVNDRAVSTCHALRRFTCVVKAVKERDRFVFALAWPRVLVAYRWWWRCYATATYVKPSLRPPIIHLQPKTINESRS</sequence>
<evidence type="ECO:0000313" key="3">
    <source>
        <dbReference type="Proteomes" id="UP000266723"/>
    </source>
</evidence>
<comment type="caution">
    <text evidence="2">The sequence shown here is derived from an EMBL/GenBank/DDBJ whole genome shotgun (WGS) entry which is preliminary data.</text>
</comment>